<dbReference type="AlphaFoldDB" id="A0A0R1K5G9"/>
<dbReference type="PATRIC" id="fig|1423775.4.peg.2476"/>
<evidence type="ECO:0000313" key="4">
    <source>
        <dbReference type="Proteomes" id="UP000051248"/>
    </source>
</evidence>
<feature type="domain" description="Alpha/beta hydrolase fold-3" evidence="2">
    <location>
        <begin position="26"/>
        <end position="251"/>
    </location>
</feature>
<dbReference type="SUPFAM" id="SSF53474">
    <property type="entry name" value="alpha/beta-Hydrolases"/>
    <property type="match status" value="1"/>
</dbReference>
<comment type="caution">
    <text evidence="3">The sequence shown here is derived from an EMBL/GenBank/DDBJ whole genome shotgun (WGS) entry which is preliminary data.</text>
</comment>
<gene>
    <name evidence="3" type="ORF">FD03_GL002433</name>
</gene>
<evidence type="ECO:0000313" key="3">
    <source>
        <dbReference type="EMBL" id="KRK78656.1"/>
    </source>
</evidence>
<keyword evidence="1" id="KW-0378">Hydrolase</keyword>
<dbReference type="RefSeq" id="WP_025023965.1">
    <property type="nucleotide sequence ID" value="NZ_AZDZ01000022.1"/>
</dbReference>
<dbReference type="STRING" id="1423775.FD03_GL002433"/>
<dbReference type="eggNOG" id="COG0657">
    <property type="taxonomic scope" value="Bacteria"/>
</dbReference>
<evidence type="ECO:0000256" key="1">
    <source>
        <dbReference type="ARBA" id="ARBA00022801"/>
    </source>
</evidence>
<sequence length="273" mass="32219">MKQFIINPDQKINFYKSSSNRKNQTIIYIHGGGLLYGNLEDLPNEYIGLFLKSGYDFLTIDYLLAPESKLTEIRKSVYDAFTWFKNNYSSKLRLESNEYILFGRSAGAYLCYQLMAQLIMEKSKLPNRMLDFYGFIDLNSSKLKKLSDYYKQYPVPSDDVINSMIMKKRIYEGDIHTRFLLYVASRQKGLWQKYLINSVNDQIKLCLEQVPPTYIVHCTEDFDVPFSISLNKKFKFKNSNLISINKKMHDFDREVTEESLTVYNNMINWLQEK</sequence>
<reference evidence="3 4" key="1">
    <citation type="journal article" date="2015" name="Genome Announc.">
        <title>Expanding the biotechnology potential of lactobacilli through comparative genomics of 213 strains and associated genera.</title>
        <authorList>
            <person name="Sun Z."/>
            <person name="Harris H.M."/>
            <person name="McCann A."/>
            <person name="Guo C."/>
            <person name="Argimon S."/>
            <person name="Zhang W."/>
            <person name="Yang X."/>
            <person name="Jeffery I.B."/>
            <person name="Cooney J.C."/>
            <person name="Kagawa T.F."/>
            <person name="Liu W."/>
            <person name="Song Y."/>
            <person name="Salvetti E."/>
            <person name="Wrobel A."/>
            <person name="Rasinkangas P."/>
            <person name="Parkhill J."/>
            <person name="Rea M.C."/>
            <person name="O'Sullivan O."/>
            <person name="Ritari J."/>
            <person name="Douillard F.P."/>
            <person name="Paul Ross R."/>
            <person name="Yang R."/>
            <person name="Briner A.E."/>
            <person name="Felis G.E."/>
            <person name="de Vos W.M."/>
            <person name="Barrangou R."/>
            <person name="Klaenhammer T.R."/>
            <person name="Caufield P.W."/>
            <person name="Cui Y."/>
            <person name="Zhang H."/>
            <person name="O'Toole P.W."/>
        </authorList>
    </citation>
    <scope>NUCLEOTIDE SEQUENCE [LARGE SCALE GENOMIC DNA]</scope>
    <source>
        <strain evidence="3 4">DSM 19682</strain>
    </source>
</reference>
<proteinExistence type="predicted"/>
<dbReference type="Gene3D" id="3.40.50.1820">
    <property type="entry name" value="alpha/beta hydrolase"/>
    <property type="match status" value="1"/>
</dbReference>
<dbReference type="InterPro" id="IPR050300">
    <property type="entry name" value="GDXG_lipolytic_enzyme"/>
</dbReference>
<dbReference type="InterPro" id="IPR029058">
    <property type="entry name" value="AB_hydrolase_fold"/>
</dbReference>
<dbReference type="PANTHER" id="PTHR48081:SF3">
    <property type="entry name" value="ALPHA_BETA HYDROLASE FOLD-3 DOMAIN-CONTAINING PROTEIN"/>
    <property type="match status" value="1"/>
</dbReference>
<dbReference type="OrthoDB" id="9815425at2"/>
<dbReference type="Pfam" id="PF07859">
    <property type="entry name" value="Abhydrolase_3"/>
    <property type="match status" value="1"/>
</dbReference>
<dbReference type="GO" id="GO:0016787">
    <property type="term" value="F:hydrolase activity"/>
    <property type="evidence" value="ECO:0007669"/>
    <property type="project" value="UniProtKB-KW"/>
</dbReference>
<organism evidence="3 4">
    <name type="scientific">Companilactobacillus nodensis DSM 19682 = JCM 14932 = NBRC 107160</name>
    <dbReference type="NCBI Taxonomy" id="1423775"/>
    <lineage>
        <taxon>Bacteria</taxon>
        <taxon>Bacillati</taxon>
        <taxon>Bacillota</taxon>
        <taxon>Bacilli</taxon>
        <taxon>Lactobacillales</taxon>
        <taxon>Lactobacillaceae</taxon>
        <taxon>Companilactobacillus</taxon>
    </lineage>
</organism>
<protein>
    <recommendedName>
        <fullName evidence="2">Alpha/beta hydrolase fold-3 domain-containing protein</fullName>
    </recommendedName>
</protein>
<dbReference type="EMBL" id="AZDZ01000022">
    <property type="protein sequence ID" value="KRK78656.1"/>
    <property type="molecule type" value="Genomic_DNA"/>
</dbReference>
<dbReference type="Proteomes" id="UP000051248">
    <property type="component" value="Unassembled WGS sequence"/>
</dbReference>
<evidence type="ECO:0000259" key="2">
    <source>
        <dbReference type="Pfam" id="PF07859"/>
    </source>
</evidence>
<dbReference type="PANTHER" id="PTHR48081">
    <property type="entry name" value="AB HYDROLASE SUPERFAMILY PROTEIN C4A8.06C"/>
    <property type="match status" value="1"/>
</dbReference>
<keyword evidence="4" id="KW-1185">Reference proteome</keyword>
<name>A0A0R1K5G9_9LACO</name>
<dbReference type="InterPro" id="IPR013094">
    <property type="entry name" value="AB_hydrolase_3"/>
</dbReference>
<accession>A0A0R1K5G9</accession>